<dbReference type="EMBL" id="JACJVO010000007">
    <property type="protein sequence ID" value="MBB6730319.1"/>
    <property type="molecule type" value="Genomic_DNA"/>
</dbReference>
<protein>
    <submittedName>
        <fullName evidence="1">Uncharacterized protein</fullName>
    </submittedName>
</protein>
<keyword evidence="2" id="KW-1185">Reference proteome</keyword>
<gene>
    <name evidence="1" type="ORF">H7C18_05350</name>
</gene>
<proteinExistence type="predicted"/>
<dbReference type="AlphaFoldDB" id="A0A7X0SK76"/>
<dbReference type="Proteomes" id="UP000564644">
    <property type="component" value="Unassembled WGS sequence"/>
</dbReference>
<name>A0A7X0SK76_9BACL</name>
<comment type="caution">
    <text evidence="1">The sequence shown here is derived from an EMBL/GenBank/DDBJ whole genome shotgun (WGS) entry which is preliminary data.</text>
</comment>
<dbReference type="RefSeq" id="WP_185127991.1">
    <property type="nucleotide sequence ID" value="NZ_JACJVO010000007.1"/>
</dbReference>
<sequence length="106" mass="12032">MIKYGDDRSRELRFAAFFPHAEKRDDNWVDVELRFTTESATPVPDDLIDLTALVVCTTDGDPIQIIPLDAGCDCEYQFTFFEKEQIAAYVRGKEVQQAIAEAVRQG</sequence>
<accession>A0A7X0SK76</accession>
<organism evidence="1 2">
    <name type="scientific">Cohnella zeiphila</name>
    <dbReference type="NCBI Taxonomy" id="2761120"/>
    <lineage>
        <taxon>Bacteria</taxon>
        <taxon>Bacillati</taxon>
        <taxon>Bacillota</taxon>
        <taxon>Bacilli</taxon>
        <taxon>Bacillales</taxon>
        <taxon>Paenibacillaceae</taxon>
        <taxon>Cohnella</taxon>
    </lineage>
</organism>
<reference evidence="1 2" key="1">
    <citation type="submission" date="2020-08" db="EMBL/GenBank/DDBJ databases">
        <title>Cohnella phylogeny.</title>
        <authorList>
            <person name="Dunlap C."/>
        </authorList>
    </citation>
    <scope>NUCLEOTIDE SEQUENCE [LARGE SCALE GENOMIC DNA]</scope>
    <source>
        <strain evidence="1 2">CBP 2801</strain>
    </source>
</reference>
<evidence type="ECO:0000313" key="2">
    <source>
        <dbReference type="Proteomes" id="UP000564644"/>
    </source>
</evidence>
<evidence type="ECO:0000313" key="1">
    <source>
        <dbReference type="EMBL" id="MBB6730319.1"/>
    </source>
</evidence>